<gene>
    <name evidence="1" type="ORF">HHI36_001703</name>
</gene>
<organism evidence="1 2">
    <name type="scientific">Cryptolaemus montrouzieri</name>
    <dbReference type="NCBI Taxonomy" id="559131"/>
    <lineage>
        <taxon>Eukaryota</taxon>
        <taxon>Metazoa</taxon>
        <taxon>Ecdysozoa</taxon>
        <taxon>Arthropoda</taxon>
        <taxon>Hexapoda</taxon>
        <taxon>Insecta</taxon>
        <taxon>Pterygota</taxon>
        <taxon>Neoptera</taxon>
        <taxon>Endopterygota</taxon>
        <taxon>Coleoptera</taxon>
        <taxon>Polyphaga</taxon>
        <taxon>Cucujiformia</taxon>
        <taxon>Coccinelloidea</taxon>
        <taxon>Coccinellidae</taxon>
        <taxon>Scymninae</taxon>
        <taxon>Scymnini</taxon>
        <taxon>Cryptolaemus</taxon>
    </lineage>
</organism>
<sequence length="139" mass="16132">MQTCISFMENVDAMLAQQSDSTGKKGLYPNAERHPDYRVFVHVHQSYSEGRLPHVCKSGGRPQADYEDMVLDEIENDAGTSVRAIEMNTDERKSIAQRILKRHQYHSYHVQHVQTLLPQDFLPRMGFCRRMLVKNQEDP</sequence>
<evidence type="ECO:0000313" key="1">
    <source>
        <dbReference type="EMBL" id="KAL3287226.1"/>
    </source>
</evidence>
<dbReference type="EMBL" id="JABFTP020000185">
    <property type="protein sequence ID" value="KAL3287226.1"/>
    <property type="molecule type" value="Genomic_DNA"/>
</dbReference>
<evidence type="ECO:0000313" key="2">
    <source>
        <dbReference type="Proteomes" id="UP001516400"/>
    </source>
</evidence>
<dbReference type="PANTHER" id="PTHR47326:SF1">
    <property type="entry name" value="HTH PSQ-TYPE DOMAIN-CONTAINING PROTEIN"/>
    <property type="match status" value="1"/>
</dbReference>
<dbReference type="PANTHER" id="PTHR47326">
    <property type="entry name" value="TRANSPOSABLE ELEMENT TC3 TRANSPOSASE-LIKE PROTEIN"/>
    <property type="match status" value="1"/>
</dbReference>
<comment type="caution">
    <text evidence="1">The sequence shown here is derived from an EMBL/GenBank/DDBJ whole genome shotgun (WGS) entry which is preliminary data.</text>
</comment>
<dbReference type="AlphaFoldDB" id="A0ABD2P959"/>
<proteinExistence type="predicted"/>
<name>A0ABD2P959_9CUCU</name>
<keyword evidence="2" id="KW-1185">Reference proteome</keyword>
<accession>A0ABD2P959</accession>
<protein>
    <submittedName>
        <fullName evidence="1">Uncharacterized protein</fullName>
    </submittedName>
</protein>
<reference evidence="1 2" key="1">
    <citation type="journal article" date="2021" name="BMC Biol.">
        <title>Horizontally acquired antibacterial genes associated with adaptive radiation of ladybird beetles.</title>
        <authorList>
            <person name="Li H.S."/>
            <person name="Tang X.F."/>
            <person name="Huang Y.H."/>
            <person name="Xu Z.Y."/>
            <person name="Chen M.L."/>
            <person name="Du X.Y."/>
            <person name="Qiu B.Y."/>
            <person name="Chen P.T."/>
            <person name="Zhang W."/>
            <person name="Slipinski A."/>
            <person name="Escalona H.E."/>
            <person name="Waterhouse R.M."/>
            <person name="Zwick A."/>
            <person name="Pang H."/>
        </authorList>
    </citation>
    <scope>NUCLEOTIDE SEQUENCE [LARGE SCALE GENOMIC DNA]</scope>
    <source>
        <strain evidence="1">SYSU2018</strain>
    </source>
</reference>
<dbReference type="Proteomes" id="UP001516400">
    <property type="component" value="Unassembled WGS sequence"/>
</dbReference>